<evidence type="ECO:0000313" key="3">
    <source>
        <dbReference type="Proteomes" id="UP001333818"/>
    </source>
</evidence>
<accession>A0AAW9Q3P2</accession>
<dbReference type="EMBL" id="JAZBJZ010000186">
    <property type="protein sequence ID" value="MEE3719897.1"/>
    <property type="molecule type" value="Genomic_DNA"/>
</dbReference>
<name>A0AAW9Q3P2_9CYAN</name>
<evidence type="ECO:0000256" key="1">
    <source>
        <dbReference type="SAM" id="SignalP"/>
    </source>
</evidence>
<feature type="signal peptide" evidence="1">
    <location>
        <begin position="1"/>
        <end position="24"/>
    </location>
</feature>
<dbReference type="Proteomes" id="UP001333818">
    <property type="component" value="Unassembled WGS sequence"/>
</dbReference>
<sequence length="163" mass="17559">MMAHRICVTFSAIATLAIALPAIAETIPTTPTTVQTSVKPIGITDLAGVYKGALDPKVLRSRPTSEQRYLEQSKPMLDSLRLTVKPDSSFEMISPNSGSSSKMITIAGKVTIDKDKVTLSVVKVDGNAIGADDRRYPPAVFQILEGGKVWQPVLNPVVNLIRL</sequence>
<keyword evidence="1" id="KW-0732">Signal</keyword>
<reference evidence="2" key="1">
    <citation type="submission" date="2024-01" db="EMBL/GenBank/DDBJ databases">
        <title>Bank of Algae and Cyanobacteria of the Azores (BACA) strain genomes.</title>
        <authorList>
            <person name="Luz R."/>
            <person name="Cordeiro R."/>
            <person name="Fonseca A."/>
            <person name="Goncalves V."/>
        </authorList>
    </citation>
    <scope>NUCLEOTIDE SEQUENCE</scope>
    <source>
        <strain evidence="2">BACA0141</strain>
    </source>
</reference>
<evidence type="ECO:0000313" key="2">
    <source>
        <dbReference type="EMBL" id="MEE3719897.1"/>
    </source>
</evidence>
<feature type="chain" id="PRO_5043757227" evidence="1">
    <location>
        <begin position="25"/>
        <end position="163"/>
    </location>
</feature>
<proteinExistence type="predicted"/>
<comment type="caution">
    <text evidence="2">The sequence shown here is derived from an EMBL/GenBank/DDBJ whole genome shotgun (WGS) entry which is preliminary data.</text>
</comment>
<gene>
    <name evidence="2" type="ORF">V2H45_24455</name>
</gene>
<keyword evidence="3" id="KW-1185">Reference proteome</keyword>
<protein>
    <submittedName>
        <fullName evidence="2">Uncharacterized protein</fullName>
    </submittedName>
</protein>
<organism evidence="2 3">
    <name type="scientific">Tumidithrix elongata BACA0141</name>
    <dbReference type="NCBI Taxonomy" id="2716417"/>
    <lineage>
        <taxon>Bacteria</taxon>
        <taxon>Bacillati</taxon>
        <taxon>Cyanobacteriota</taxon>
        <taxon>Cyanophyceae</taxon>
        <taxon>Pseudanabaenales</taxon>
        <taxon>Pseudanabaenaceae</taxon>
        <taxon>Tumidithrix</taxon>
        <taxon>Tumidithrix elongata</taxon>
    </lineage>
</organism>
<dbReference type="AlphaFoldDB" id="A0AAW9Q3P2"/>